<evidence type="ECO:0000313" key="2">
    <source>
        <dbReference type="EMBL" id="KAK1333864.1"/>
    </source>
</evidence>
<feature type="region of interest" description="Disordered" evidence="1">
    <location>
        <begin position="41"/>
        <end position="64"/>
    </location>
</feature>
<feature type="compositionally biased region" description="Polar residues" evidence="1">
    <location>
        <begin position="708"/>
        <end position="717"/>
    </location>
</feature>
<proteinExistence type="predicted"/>
<comment type="caution">
    <text evidence="2">The sequence shown here is derived from an EMBL/GenBank/DDBJ whole genome shotgun (WGS) entry which is preliminary data.</text>
</comment>
<protein>
    <submittedName>
        <fullName evidence="2">Uncharacterized protein</fullName>
    </submittedName>
</protein>
<gene>
    <name evidence="2" type="ORF">QTO34_006252</name>
</gene>
<reference evidence="2" key="1">
    <citation type="submission" date="2023-06" db="EMBL/GenBank/DDBJ databases">
        <title>Reference genome for the Northern bat (Eptesicus nilssonii), a most northern bat species.</title>
        <authorList>
            <person name="Laine V.N."/>
            <person name="Pulliainen A.T."/>
            <person name="Lilley T.M."/>
        </authorList>
    </citation>
    <scope>NUCLEOTIDE SEQUENCE</scope>
    <source>
        <strain evidence="2">BLF_Eptnil</strain>
        <tissue evidence="2">Kidney</tissue>
    </source>
</reference>
<dbReference type="PANTHER" id="PTHR45913">
    <property type="entry name" value="EPM2A-INTERACTING PROTEIN 1"/>
    <property type="match status" value="1"/>
</dbReference>
<name>A0AA40HMB5_CNENI</name>
<feature type="compositionally biased region" description="Basic and acidic residues" evidence="1">
    <location>
        <begin position="655"/>
        <end position="665"/>
    </location>
</feature>
<keyword evidence="3" id="KW-1185">Reference proteome</keyword>
<dbReference type="EMBL" id="JAULJE010000016">
    <property type="protein sequence ID" value="KAK1333864.1"/>
    <property type="molecule type" value="Genomic_DNA"/>
</dbReference>
<accession>A0AA40HMB5</accession>
<dbReference type="Proteomes" id="UP001177744">
    <property type="component" value="Unassembled WGS sequence"/>
</dbReference>
<feature type="compositionally biased region" description="Polar residues" evidence="1">
    <location>
        <begin position="42"/>
        <end position="56"/>
    </location>
</feature>
<feature type="compositionally biased region" description="Polar residues" evidence="1">
    <location>
        <begin position="742"/>
        <end position="751"/>
    </location>
</feature>
<evidence type="ECO:0000313" key="3">
    <source>
        <dbReference type="Proteomes" id="UP001177744"/>
    </source>
</evidence>
<feature type="compositionally biased region" description="Low complexity" evidence="1">
    <location>
        <begin position="612"/>
        <end position="623"/>
    </location>
</feature>
<sequence length="917" mass="101690">MEYYAAIKKKEFLPFAAAWMELENIMAWLLDMSCHKAAPEITVSSEQQHSRATSVPTRGPEPTWSQRQLRDAAISLLKALFPAAMRPDREGQLEDQSHLAGGQREFSALLLEVDSTYSVLLMHNNVRWLSRGKVLERFVECFEEIKVFLDDKDLGNFPQLNDDKWVNTLMFFTDLSVHINELNLKLQGFGKSIDDMFGYIKAFESKVKIFKRDVETNTYKYFPRVTKYFEKASAAVQNEMELLHMKYQHVLDSLLDQFSDRFSQFRNLEQTMKIIKYPDVVVYSSLELNGFQWMQIDDLDMQLAEFQDSIWAQVFVDLRSKLENLERCRLENQEECHYKQDIWRWSEASERQPLSLPLSVLLQGRPRLGASTCCFQPLDRVRVLTSKALGVLGEARMDTPLEAALLAVVEGALRGTSADWTGGGCPQCRRSGGALGSRDNPLGVVMSWGGTRSCATSLSAHLSGAGTSASDGHACRRRPGSPAPSAAGETPSAAADHQKWGASSGLSQRATDTRQRMESSDEEDMEKHRIHLRPVALRTRCTSCPVKSGLTGPPLWGAFSPRPSVRVPMDSKGRSLRGEEVEVPPGLLGYMMDLLLSSSRQAPPLASAASCLGTPGPRGLLGTEDSGKQRTPGPRGLLGPEDSWAQRTPGHRGLRGTEDPREQRTPGHRGPQGTEDPREQRTPGNRGLLGTEDPREQRTPGNRGLQGTEDSWAQRTPGNRGLRGTEDPREQRTPGNRGPQGTEDSWAQRTPGNRGLLGTEDSGEQRTPGHRGLLGTEDSWAQRTPGNRGLLGTEDPREQRTPGNRGPQGTEDPREQRTPGHRGLLGTEDSWAQRTPGHRGLLGTEDSGEQRTPGNRGLLGTEDPREQRTPGHRGLLGTEDPREQRTPAAEAVHPLPRPRARQRCPRPPAQQPVAAAA</sequence>
<dbReference type="AlphaFoldDB" id="A0AA40HMB5"/>
<feature type="region of interest" description="Disordered" evidence="1">
    <location>
        <begin position="606"/>
        <end position="917"/>
    </location>
</feature>
<dbReference type="PANTHER" id="PTHR45913:SF10">
    <property type="entry name" value="DUF4371 DOMAIN-CONTAINING PROTEIN"/>
    <property type="match status" value="1"/>
</dbReference>
<feature type="compositionally biased region" description="Basic and acidic residues" evidence="1">
    <location>
        <begin position="723"/>
        <end position="732"/>
    </location>
</feature>
<evidence type="ECO:0000256" key="1">
    <source>
        <dbReference type="SAM" id="MobiDB-lite"/>
    </source>
</evidence>
<organism evidence="2 3">
    <name type="scientific">Cnephaeus nilssonii</name>
    <name type="common">Northern bat</name>
    <name type="synonym">Eptesicus nilssonii</name>
    <dbReference type="NCBI Taxonomy" id="3371016"/>
    <lineage>
        <taxon>Eukaryota</taxon>
        <taxon>Metazoa</taxon>
        <taxon>Chordata</taxon>
        <taxon>Craniata</taxon>
        <taxon>Vertebrata</taxon>
        <taxon>Euteleostomi</taxon>
        <taxon>Mammalia</taxon>
        <taxon>Eutheria</taxon>
        <taxon>Laurasiatheria</taxon>
        <taxon>Chiroptera</taxon>
        <taxon>Yangochiroptera</taxon>
        <taxon>Vespertilionidae</taxon>
        <taxon>Cnephaeus</taxon>
    </lineage>
</organism>
<feature type="region of interest" description="Disordered" evidence="1">
    <location>
        <begin position="465"/>
        <end position="531"/>
    </location>
</feature>